<keyword evidence="1" id="KW-0812">Transmembrane</keyword>
<evidence type="ECO:0000256" key="1">
    <source>
        <dbReference type="SAM" id="Phobius"/>
    </source>
</evidence>
<proteinExistence type="predicted"/>
<evidence type="ECO:0000313" key="2">
    <source>
        <dbReference type="EMBL" id="RSL30079.1"/>
    </source>
</evidence>
<organism evidence="2 3">
    <name type="scientific">Salibacterium salarium</name>
    <dbReference type="NCBI Taxonomy" id="284579"/>
    <lineage>
        <taxon>Bacteria</taxon>
        <taxon>Bacillati</taxon>
        <taxon>Bacillota</taxon>
        <taxon>Bacilli</taxon>
        <taxon>Bacillales</taxon>
        <taxon>Bacillaceae</taxon>
    </lineage>
</organism>
<keyword evidence="1" id="KW-1133">Transmembrane helix</keyword>
<dbReference type="RefSeq" id="WP_125561260.1">
    <property type="nucleotide sequence ID" value="NZ_JAUSUM010000003.1"/>
</dbReference>
<evidence type="ECO:0000313" key="3">
    <source>
        <dbReference type="Proteomes" id="UP000275076"/>
    </source>
</evidence>
<gene>
    <name evidence="2" type="ORF">D7Z54_27725</name>
</gene>
<name>A0A428MVC5_9BACI</name>
<dbReference type="EMBL" id="RBVX01000043">
    <property type="protein sequence ID" value="RSL30079.1"/>
    <property type="molecule type" value="Genomic_DNA"/>
</dbReference>
<feature type="transmembrane region" description="Helical" evidence="1">
    <location>
        <begin position="140"/>
        <end position="166"/>
    </location>
</feature>
<feature type="transmembrane region" description="Helical" evidence="1">
    <location>
        <begin position="99"/>
        <end position="120"/>
    </location>
</feature>
<dbReference type="Proteomes" id="UP000275076">
    <property type="component" value="Unassembled WGS sequence"/>
</dbReference>
<accession>A0A428MVC5</accession>
<keyword evidence="3" id="KW-1185">Reference proteome</keyword>
<sequence length="173" mass="20150">MKEELLPYERRYVNEIMDILKSSEVKSSYREDAKEQLVEHIHEARLNNEDFKEILGTPEHFALHFMDTAVTREEQAVTKMNIKEAKHQSKRVFSLKGPLFFLVLTGIFYLVLQFSTVLIFTPVLAPGYGTAFHLFVISDFLWWNILVTAINVGIALVLSTVTMYLLSKRYRLF</sequence>
<reference evidence="2 3" key="1">
    <citation type="submission" date="2018-10" db="EMBL/GenBank/DDBJ databases">
        <title>Draft genome sequence of Bacillus salarius IM0101, isolated from a hypersaline soil in Inner Mongolia, China.</title>
        <authorList>
            <person name="Yamprayoonswat W."/>
            <person name="Boonvisut S."/>
            <person name="Jumpathong W."/>
            <person name="Sittihan S."/>
            <person name="Ruangsuj P."/>
            <person name="Wanthongcharoen S."/>
            <person name="Thongpramul N."/>
            <person name="Pimmason S."/>
            <person name="Yu B."/>
            <person name="Yasawong M."/>
        </authorList>
    </citation>
    <scope>NUCLEOTIDE SEQUENCE [LARGE SCALE GENOMIC DNA]</scope>
    <source>
        <strain evidence="2 3">IM0101</strain>
    </source>
</reference>
<keyword evidence="1" id="KW-0472">Membrane</keyword>
<dbReference type="OrthoDB" id="2680385at2"/>
<comment type="caution">
    <text evidence="2">The sequence shown here is derived from an EMBL/GenBank/DDBJ whole genome shotgun (WGS) entry which is preliminary data.</text>
</comment>
<dbReference type="AlphaFoldDB" id="A0A428MVC5"/>
<protein>
    <submittedName>
        <fullName evidence="2">Uncharacterized protein</fullName>
    </submittedName>
</protein>